<dbReference type="Gene3D" id="3.40.720.10">
    <property type="entry name" value="Alkaline Phosphatase, subunit A"/>
    <property type="match status" value="1"/>
</dbReference>
<dbReference type="Pfam" id="PF01436">
    <property type="entry name" value="NHL"/>
    <property type="match status" value="2"/>
</dbReference>
<evidence type="ECO:0000313" key="2">
    <source>
        <dbReference type="EMBL" id="CAK9015439.1"/>
    </source>
</evidence>
<keyword evidence="3" id="KW-1185">Reference proteome</keyword>
<evidence type="ECO:0000256" key="1">
    <source>
        <dbReference type="ARBA" id="ARBA00022737"/>
    </source>
</evidence>
<dbReference type="EMBL" id="CAXAMM010007799">
    <property type="protein sequence ID" value="CAK9015439.1"/>
    <property type="molecule type" value="Genomic_DNA"/>
</dbReference>
<dbReference type="SUPFAM" id="SSF53649">
    <property type="entry name" value="Alkaline phosphatase-like"/>
    <property type="match status" value="1"/>
</dbReference>
<protein>
    <submittedName>
        <fullName evidence="2">NHL repeat-containing protein 2</fullName>
    </submittedName>
</protein>
<dbReference type="Gene3D" id="2.120.10.30">
    <property type="entry name" value="TolB, C-terminal domain"/>
    <property type="match status" value="2"/>
</dbReference>
<dbReference type="InterPro" id="IPR010869">
    <property type="entry name" value="DUF1501"/>
</dbReference>
<organism evidence="2 3">
    <name type="scientific">Durusdinium trenchii</name>
    <dbReference type="NCBI Taxonomy" id="1381693"/>
    <lineage>
        <taxon>Eukaryota</taxon>
        <taxon>Sar</taxon>
        <taxon>Alveolata</taxon>
        <taxon>Dinophyceae</taxon>
        <taxon>Suessiales</taxon>
        <taxon>Symbiodiniaceae</taxon>
        <taxon>Durusdinium</taxon>
    </lineage>
</organism>
<dbReference type="InterPro" id="IPR017850">
    <property type="entry name" value="Alkaline_phosphatase_core_sf"/>
</dbReference>
<dbReference type="Proteomes" id="UP001642464">
    <property type="component" value="Unassembled WGS sequence"/>
</dbReference>
<gene>
    <name evidence="2" type="ORF">SCF082_LOCUS12759</name>
</gene>
<dbReference type="CDD" id="cd14951">
    <property type="entry name" value="NHL-2_like"/>
    <property type="match status" value="1"/>
</dbReference>
<name>A0ABP0JM44_9DINO</name>
<sequence length="860" mass="93874">MTLVGNTLYVADTENHLIRTIDLEAKQVATLAGTGVQARRRIPGGPLRETALNSPWDLLELNGVLYIAMAGPHQLWKHDLGSNTVEVYAGSGREDILDGPRLNAALAQPSGLTTDGKVLYLVDSEGSAVRRVELGPEGSVTTLVGPHDLPQGRSLFTFDDVDGVGDEVRLQHPIGLVYHEGSIYVADSYNHKVKKIDVAERSAHTWIGTGSPGTSLDPAELNEPAGMTVSGNQLIVADTNNHRLLAVDLVTKETREFVIEGLAPPTPTTEAAEDDTASLPITEVPAQQLTSPTSALVKVKFDLPEGFKLNQLAPVVYRVESPASSANFVTTEVLGKRKRAESDEMSASFEIPLTGAGKGSIDIIVSYQFCRDGTGGVCRFATQNGARLMAYNANRRDWLKTTACGFGSLALAGLCQSEASASASANPYAAQAPMFTPRAKRVIFIFMQGGPSQVDTFDYKPALDERDGEKIPFRDARKMAKSGKTGVETIMKPFWRFRQYGESGKWVSDLFPHIGQQVDNLCFLHSLHTNGVAHGPSTLFLHTGATALVRPSVGAWVSYGLGTENQNLPAFVTISPSAANGGPRNYSNAFLPTHHQGTAIGRAGQSAAEARIKHVTNPQLDSRAQQEQFELLRSLNAAQMGRRDDERLNAVTASYELAWRMQQHAPNLTDLSRESRATQELYGIGDPVTDDFGRQCLMARRFAEAGVRYVQINYGDNTSNPRWDQHSKMQRHEQHARATDRPVAALLTDLKARGLLEDTLVWWGGEFGRNPFTQGNDGRDHNPKGFTHFLAGGGVKAGFSYGETDEFGHEAVVNKIHMHDLHATVLHLLGLDHERLTYRFAGRDFRLTDVEGRVVHDIFA</sequence>
<reference evidence="2 3" key="1">
    <citation type="submission" date="2024-02" db="EMBL/GenBank/DDBJ databases">
        <authorList>
            <person name="Chen Y."/>
            <person name="Shah S."/>
            <person name="Dougan E. K."/>
            <person name="Thang M."/>
            <person name="Chan C."/>
        </authorList>
    </citation>
    <scope>NUCLEOTIDE SEQUENCE [LARGE SCALE GENOMIC DNA]</scope>
</reference>
<accession>A0ABP0JM44</accession>
<dbReference type="SUPFAM" id="SSF101898">
    <property type="entry name" value="NHL repeat"/>
    <property type="match status" value="1"/>
</dbReference>
<dbReference type="Pfam" id="PF07394">
    <property type="entry name" value="DUF1501"/>
    <property type="match status" value="1"/>
</dbReference>
<dbReference type="InterPro" id="IPR011042">
    <property type="entry name" value="6-blade_b-propeller_TolB-like"/>
</dbReference>
<dbReference type="InterPro" id="IPR001258">
    <property type="entry name" value="NHL_repeat"/>
</dbReference>
<evidence type="ECO:0000313" key="3">
    <source>
        <dbReference type="Proteomes" id="UP001642464"/>
    </source>
</evidence>
<proteinExistence type="predicted"/>
<keyword evidence="1" id="KW-0677">Repeat</keyword>
<dbReference type="PANTHER" id="PTHR46388:SF2">
    <property type="entry name" value="NHL REPEAT-CONTAINING PROTEIN 2"/>
    <property type="match status" value="1"/>
</dbReference>
<dbReference type="InterPro" id="IPR045302">
    <property type="entry name" value="NHL2_NHL_rpt_dom"/>
</dbReference>
<dbReference type="PANTHER" id="PTHR46388">
    <property type="entry name" value="NHL REPEAT-CONTAINING PROTEIN 2"/>
    <property type="match status" value="1"/>
</dbReference>
<comment type="caution">
    <text evidence="2">The sequence shown here is derived from an EMBL/GenBank/DDBJ whole genome shotgun (WGS) entry which is preliminary data.</text>
</comment>